<sequence>MTMVLDPNADAAQSGVVTNAEIRPEGITAGAVKTGAVVVAPAAKDTAAAVNVGAKTTNPKPWSALFKDNRDPSHGIKLRYVPPKGATLDFGDRILPSMVEMWGFCLVGHFTGKFPGLKAVHDLRAKWGVKCFVKSHNKGWVIFKFTNEEDRMKVLHDGPYMVFGKLLMLKELSEDFSFEDEEFLKVPIWVKFPKLPMKLWNDEAMSEVASMVGVPITTDKITKERMNNEYARVLIEVDVSKPPPLSFPIRLPSKKVFNQSVLYETFPNYCFHCKEFRHHPFICNKLSNCGEGGSRGKDKQVVAVEEIDEVGLTSIRAESALPASEATAMPALELAATPKFDAISEIQGPTVDVVTLDEPALTQAAAPANNDAATAITNGFEALGRFVSKESELKKDDVVIKCEIIDGKTFKFFVKPFKNVQASVTRVDRFLRLTADLDKRGLTFSDHCLEKLPGFTMKKGEVDFAAKFTNPFHVFFGC</sequence>
<organism evidence="2 3">
    <name type="scientific">Cuscuta europaea</name>
    <name type="common">European dodder</name>
    <dbReference type="NCBI Taxonomy" id="41803"/>
    <lineage>
        <taxon>Eukaryota</taxon>
        <taxon>Viridiplantae</taxon>
        <taxon>Streptophyta</taxon>
        <taxon>Embryophyta</taxon>
        <taxon>Tracheophyta</taxon>
        <taxon>Spermatophyta</taxon>
        <taxon>Magnoliopsida</taxon>
        <taxon>eudicotyledons</taxon>
        <taxon>Gunneridae</taxon>
        <taxon>Pentapetalae</taxon>
        <taxon>asterids</taxon>
        <taxon>lamiids</taxon>
        <taxon>Solanales</taxon>
        <taxon>Convolvulaceae</taxon>
        <taxon>Cuscuteae</taxon>
        <taxon>Cuscuta</taxon>
        <taxon>Cuscuta subgen. Cuscuta</taxon>
    </lineage>
</organism>
<dbReference type="AlphaFoldDB" id="A0A9P0ZCR0"/>
<reference evidence="2" key="1">
    <citation type="submission" date="2022-07" db="EMBL/GenBank/DDBJ databases">
        <authorList>
            <person name="Macas J."/>
            <person name="Novak P."/>
            <person name="Neumann P."/>
        </authorList>
    </citation>
    <scope>NUCLEOTIDE SEQUENCE</scope>
</reference>
<dbReference type="OrthoDB" id="1461560at2759"/>
<dbReference type="Proteomes" id="UP001152484">
    <property type="component" value="Unassembled WGS sequence"/>
</dbReference>
<dbReference type="Pfam" id="PF14111">
    <property type="entry name" value="DUF4283"/>
    <property type="match status" value="1"/>
</dbReference>
<evidence type="ECO:0000313" key="3">
    <source>
        <dbReference type="Proteomes" id="UP001152484"/>
    </source>
</evidence>
<evidence type="ECO:0000313" key="2">
    <source>
        <dbReference type="EMBL" id="CAH9094313.1"/>
    </source>
</evidence>
<feature type="domain" description="DUF4283" evidence="1">
    <location>
        <begin position="100"/>
        <end position="179"/>
    </location>
</feature>
<dbReference type="PANTHER" id="PTHR31286:SF168">
    <property type="entry name" value="DUF4283 DOMAIN-CONTAINING PROTEIN"/>
    <property type="match status" value="1"/>
</dbReference>
<dbReference type="EMBL" id="CAMAPE010000031">
    <property type="protein sequence ID" value="CAH9094313.1"/>
    <property type="molecule type" value="Genomic_DNA"/>
</dbReference>
<proteinExistence type="predicted"/>
<dbReference type="InterPro" id="IPR040256">
    <property type="entry name" value="At4g02000-like"/>
</dbReference>
<dbReference type="PANTHER" id="PTHR31286">
    <property type="entry name" value="GLYCINE-RICH CELL WALL STRUCTURAL PROTEIN 1.8-LIKE"/>
    <property type="match status" value="1"/>
</dbReference>
<protein>
    <recommendedName>
        <fullName evidence="1">DUF4283 domain-containing protein</fullName>
    </recommendedName>
</protein>
<accession>A0A9P0ZCR0</accession>
<name>A0A9P0ZCR0_CUSEU</name>
<evidence type="ECO:0000259" key="1">
    <source>
        <dbReference type="Pfam" id="PF14111"/>
    </source>
</evidence>
<dbReference type="InterPro" id="IPR025558">
    <property type="entry name" value="DUF4283"/>
</dbReference>
<gene>
    <name evidence="2" type="ORF">CEURO_LOCUS12689</name>
</gene>
<keyword evidence="3" id="KW-1185">Reference proteome</keyword>
<comment type="caution">
    <text evidence="2">The sequence shown here is derived from an EMBL/GenBank/DDBJ whole genome shotgun (WGS) entry which is preliminary data.</text>
</comment>